<sequence>MKLLPAAAVEAAAAARGAAGSRPRSRPLSPPPASTGPKEEPRAPRPAGERGPRGSPVRAESEPASLRKERPPLGRPPAPRADPCPVPPSPAPTPRPVPVPPLRDRGSTEVLRSPETPASAIDPLRTLLTQHSWSGPGVTLPRFVPAQGVLRSLKRFPSFSR</sequence>
<dbReference type="AlphaFoldDB" id="A0AAX6TL18"/>
<reference evidence="3" key="1">
    <citation type="submission" date="2025-08" db="UniProtKB">
        <authorList>
            <consortium name="RefSeq"/>
        </authorList>
    </citation>
    <scope>IDENTIFICATION</scope>
</reference>
<feature type="compositionally biased region" description="Low complexity" evidence="1">
    <location>
        <begin position="1"/>
        <end position="22"/>
    </location>
</feature>
<dbReference type="RefSeq" id="XP_021121955.1">
    <property type="nucleotide sequence ID" value="XM_021266296.1"/>
</dbReference>
<accession>A0AAX6TL18</accession>
<dbReference type="Proteomes" id="UP000694906">
    <property type="component" value="Unplaced"/>
</dbReference>
<protein>
    <submittedName>
        <fullName evidence="3">Vegetative cell wall protein gp1-like</fullName>
    </submittedName>
</protein>
<evidence type="ECO:0000313" key="3">
    <source>
        <dbReference type="RefSeq" id="XP_021121955.1"/>
    </source>
</evidence>
<feature type="region of interest" description="Disordered" evidence="1">
    <location>
        <begin position="1"/>
        <end position="122"/>
    </location>
</feature>
<dbReference type="GeneID" id="110351125"/>
<gene>
    <name evidence="3" type="primary">LOC110351125</name>
</gene>
<name>A0AAX6TL18_HETGA</name>
<keyword evidence="2" id="KW-1185">Reference proteome</keyword>
<evidence type="ECO:0000313" key="2">
    <source>
        <dbReference type="Proteomes" id="UP000694906"/>
    </source>
</evidence>
<proteinExistence type="predicted"/>
<feature type="compositionally biased region" description="Basic and acidic residues" evidence="1">
    <location>
        <begin position="59"/>
        <end position="72"/>
    </location>
</feature>
<feature type="compositionally biased region" description="Basic and acidic residues" evidence="1">
    <location>
        <begin position="37"/>
        <end position="52"/>
    </location>
</feature>
<evidence type="ECO:0000256" key="1">
    <source>
        <dbReference type="SAM" id="MobiDB-lite"/>
    </source>
</evidence>
<feature type="compositionally biased region" description="Pro residues" evidence="1">
    <location>
        <begin position="73"/>
        <end position="101"/>
    </location>
</feature>
<organism evidence="2 3">
    <name type="scientific">Heterocephalus glaber</name>
    <name type="common">Naked mole rat</name>
    <dbReference type="NCBI Taxonomy" id="10181"/>
    <lineage>
        <taxon>Eukaryota</taxon>
        <taxon>Metazoa</taxon>
        <taxon>Chordata</taxon>
        <taxon>Craniata</taxon>
        <taxon>Vertebrata</taxon>
        <taxon>Euteleostomi</taxon>
        <taxon>Mammalia</taxon>
        <taxon>Eutheria</taxon>
        <taxon>Euarchontoglires</taxon>
        <taxon>Glires</taxon>
        <taxon>Rodentia</taxon>
        <taxon>Hystricomorpha</taxon>
        <taxon>Bathyergidae</taxon>
        <taxon>Heterocephalus</taxon>
    </lineage>
</organism>